<evidence type="ECO:0000313" key="9">
    <source>
        <dbReference type="EMBL" id="RCU46322.1"/>
    </source>
</evidence>
<gene>
    <name evidence="9" type="ORF">DU504_02770</name>
</gene>
<comment type="similarity">
    <text evidence="1 7">Belongs to the cytochrome P450 family.</text>
</comment>
<evidence type="ECO:0000256" key="1">
    <source>
        <dbReference type="ARBA" id="ARBA00010617"/>
    </source>
</evidence>
<comment type="caution">
    <text evidence="9">The sequence shown here is derived from an EMBL/GenBank/DDBJ whole genome shotgun (WGS) entry which is preliminary data.</text>
</comment>
<keyword evidence="2 7" id="KW-0349">Heme</keyword>
<reference evidence="9 10" key="1">
    <citation type="submission" date="2018-07" db="EMBL/GenBank/DDBJ databases">
        <title>Genome sequences of Haloplanus salinus JCM 18368T.</title>
        <authorList>
            <person name="Kim Y.B."/>
            <person name="Roh S.W."/>
        </authorList>
    </citation>
    <scope>NUCLEOTIDE SEQUENCE [LARGE SCALE GENOMIC DNA]</scope>
    <source>
        <strain evidence="9 10">JCM 18368</strain>
    </source>
</reference>
<keyword evidence="4 7" id="KW-0560">Oxidoreductase</keyword>
<dbReference type="EMBL" id="QPHM01000001">
    <property type="protein sequence ID" value="RCU46322.1"/>
    <property type="molecule type" value="Genomic_DNA"/>
</dbReference>
<feature type="region of interest" description="Disordered" evidence="8">
    <location>
        <begin position="1"/>
        <end position="21"/>
    </location>
</feature>
<proteinExistence type="inferred from homology"/>
<accession>A0A368N730</accession>
<evidence type="ECO:0000256" key="2">
    <source>
        <dbReference type="ARBA" id="ARBA00022617"/>
    </source>
</evidence>
<dbReference type="Proteomes" id="UP000252189">
    <property type="component" value="Unassembled WGS sequence"/>
</dbReference>
<dbReference type="GO" id="GO:0020037">
    <property type="term" value="F:heme binding"/>
    <property type="evidence" value="ECO:0007669"/>
    <property type="project" value="InterPro"/>
</dbReference>
<dbReference type="GO" id="GO:0016705">
    <property type="term" value="F:oxidoreductase activity, acting on paired donors, with incorporation or reduction of molecular oxygen"/>
    <property type="evidence" value="ECO:0007669"/>
    <property type="project" value="InterPro"/>
</dbReference>
<keyword evidence="3 7" id="KW-0479">Metal-binding</keyword>
<evidence type="ECO:0000256" key="6">
    <source>
        <dbReference type="ARBA" id="ARBA00023033"/>
    </source>
</evidence>
<name>A0A368N730_9EURY</name>
<evidence type="ECO:0000256" key="4">
    <source>
        <dbReference type="ARBA" id="ARBA00023002"/>
    </source>
</evidence>
<dbReference type="PROSITE" id="PS00086">
    <property type="entry name" value="CYTOCHROME_P450"/>
    <property type="match status" value="1"/>
</dbReference>
<evidence type="ECO:0000256" key="5">
    <source>
        <dbReference type="ARBA" id="ARBA00023004"/>
    </source>
</evidence>
<dbReference type="GO" id="GO:0005506">
    <property type="term" value="F:iron ion binding"/>
    <property type="evidence" value="ECO:0007669"/>
    <property type="project" value="InterPro"/>
</dbReference>
<dbReference type="Pfam" id="PF00067">
    <property type="entry name" value="p450"/>
    <property type="match status" value="1"/>
</dbReference>
<dbReference type="InterPro" id="IPR017972">
    <property type="entry name" value="Cyt_P450_CS"/>
</dbReference>
<dbReference type="PRINTS" id="PR00463">
    <property type="entry name" value="EP450I"/>
</dbReference>
<dbReference type="AlphaFoldDB" id="A0A368N730"/>
<evidence type="ECO:0000256" key="7">
    <source>
        <dbReference type="RuleBase" id="RU000461"/>
    </source>
</evidence>
<keyword evidence="10" id="KW-1185">Reference proteome</keyword>
<dbReference type="SUPFAM" id="SSF48264">
    <property type="entry name" value="Cytochrome P450"/>
    <property type="match status" value="1"/>
</dbReference>
<dbReference type="PRINTS" id="PR00385">
    <property type="entry name" value="P450"/>
</dbReference>
<evidence type="ECO:0000256" key="8">
    <source>
        <dbReference type="SAM" id="MobiDB-lite"/>
    </source>
</evidence>
<keyword evidence="6 7" id="KW-0503">Monooxygenase</keyword>
<dbReference type="InterPro" id="IPR002401">
    <property type="entry name" value="Cyt_P450_E_grp-I"/>
</dbReference>
<dbReference type="GO" id="GO:0004497">
    <property type="term" value="F:monooxygenase activity"/>
    <property type="evidence" value="ECO:0007669"/>
    <property type="project" value="UniProtKB-KW"/>
</dbReference>
<evidence type="ECO:0000256" key="3">
    <source>
        <dbReference type="ARBA" id="ARBA00022723"/>
    </source>
</evidence>
<protein>
    <submittedName>
        <fullName evidence="9">Cytochrome P450</fullName>
    </submittedName>
</protein>
<dbReference type="PANTHER" id="PTHR24291:SF50">
    <property type="entry name" value="BIFUNCTIONAL ALBAFLAVENONE MONOOXYGENASE_TERPENE SYNTHASE"/>
    <property type="match status" value="1"/>
</dbReference>
<dbReference type="PANTHER" id="PTHR24291">
    <property type="entry name" value="CYTOCHROME P450 FAMILY 4"/>
    <property type="match status" value="1"/>
</dbReference>
<dbReference type="InterPro" id="IPR001128">
    <property type="entry name" value="Cyt_P450"/>
</dbReference>
<sequence length="483" mass="54027">MVTARSAGSVIGAGSRSTRKTVFVRPRPKAQVDPFLPHDMPQALPTPPQAGLLNAMRFGQDTFRFLEVMQSRYPDGVAVPIPGRAPLVVLTNPELVRDALSRPDTFGRVPAQESAALIAEHGLVQSDGPLWRQQRSIMNPAFDSRQVRAYANSVGERVATIADDWADRGRFETNLHREMTRMTVRVASEVLLGEDIGPDRAERFHEWMQAAGTEFEFDLASVGPDWLPSRISPEFREAAAGIRDLSEDIIERRRRLIEEGTPGRNMVTMLLQAEDDPDVDYPENQIRDEVSTFLIAGHETTALSLTYTTALLSWYPDVRERVREEAEAVLGDGPPSHGDVRDLSYTMQVYHEALRLYPPAWAVFRRANRKARLGDYRVDEGAAVIMPQWSIHRSDRYFDDPATFDPDRWERRSPNDTPAYFAFSSGPHACVGKQFALSGATLTLARLIRDFDVDVPQDALDDLRVTPTLRPGDGVPAEIRPAG</sequence>
<keyword evidence="5 7" id="KW-0408">Iron</keyword>
<organism evidence="9 10">
    <name type="scientific">Haloplanus salinus</name>
    <dbReference type="NCBI Taxonomy" id="1126245"/>
    <lineage>
        <taxon>Archaea</taxon>
        <taxon>Methanobacteriati</taxon>
        <taxon>Methanobacteriota</taxon>
        <taxon>Stenosarchaea group</taxon>
        <taxon>Halobacteria</taxon>
        <taxon>Halobacteriales</taxon>
        <taxon>Haloferacaceae</taxon>
        <taxon>Haloplanus</taxon>
    </lineage>
</organism>
<dbReference type="InterPro" id="IPR050196">
    <property type="entry name" value="Cytochrome_P450_Monoox"/>
</dbReference>
<evidence type="ECO:0000313" key="10">
    <source>
        <dbReference type="Proteomes" id="UP000252189"/>
    </source>
</evidence>
<dbReference type="Gene3D" id="1.10.630.10">
    <property type="entry name" value="Cytochrome P450"/>
    <property type="match status" value="1"/>
</dbReference>
<dbReference type="InterPro" id="IPR036396">
    <property type="entry name" value="Cyt_P450_sf"/>
</dbReference>